<proteinExistence type="predicted"/>
<keyword evidence="3" id="KW-1185">Reference proteome</keyword>
<sequence>MFARGETLSTVERRDFFVSYTQADRVWAEWIGWQLEEAGFSVLLQAWDMVPGSNWLRMMNQGTRFAERTIAVVSDAYLNDSEFGEAEWLAAFRHDPQGLAGRLIPIRVEDCVVDGLLAGIVHADLFGMPDETAQQVLLDTVRAAAQQRIKPLTAPAFPGGTGGAVAPVVFAAPDYLAQVRQIAPPELIGREAELAAMTAFCTDAAAGEYVCWRAAPWTGKTALMSTFVLDPPAGVQVVSFFVTARYAGNSDRAAYVEAVNEQLAALVGHTVPPYLTPAAQTRLYWSLLDRAAARCAGAGQRLLLVVDGLDEDRGVTTGPDAGSIAALLPAKPPAGMRVVVAGRPDPPVPADVPAGHPLRDPERRWMLRGSEHAATIHADMLADLSRLRDGTAVERDVLGLVTAAGGGLASRDLAELSQRAGHEVTDWDIERLLATVAGRSFSSRDRRWAAGTQPPVYVLGHEEIQQESARAYGPVQLGRYRERLHEWAGLYRASGWPPDTPEYLLRGYFDLLLGSGDLTRAVGCVTDLVRHDRMLDLSGGDTAALVEITKAQNLILAAPAPDLAALARLAFHRGRLASRNSEIPPGLPAVWARLGQADRAEQLARAITEPAARALALIRLAAALAEVGDAERVAGDAEQVAYAVTDVEDDAAVLAGLTEEFARLGHHDRARRLAAHAARVVGADVEPHRHQRALSGLAVALARAGDRDGAEEFAYGVSDPSDRTGVLTDLVDALADHHDRAERIARTISGSYQQAKALGGVAKALAEAGAGDRAEQIARSITDPYLHVMALTRLAGVSAEIGDLGRARRLTGEVNRLAPTIAHRESRVRMQIEIAEVLARTGETDRARAAADDAERHSRQIAGRFSRARLTIIVGVVARIGDYDRAIAIARSIAAPYDQMQALSEVVTVCTEAGDYDRAERLARTMRNHEGRELSGIAAALTRAGDFDRAERLALSIDPPDAAPVLEDLAVAMARAGEWDRAEQLATGIPDRHHRAAALRGAAQACTVAGEYERAERLARIVGDPGDQAEALSGLAHALLGIDGDRTARRMAAEAERLARGTTRSYPADRVVRGLANALAVAGDVDRAEQLAGGLTGEDRAPALSDVAMIIAQTGDGDRAERLARTITDPYHQGRALLVLAVVLARAGDHDRAERLATGLRDRDVDVASATNLARVFVRAGELDRAERLAGILGPAARSRVLQGLAEALLEAGELDRAERIANEAPGRSEGVQALAGLAVAVARAGDPDRVRRTVDQAGMLARTIADAGDRARALTVLAGALARIGDSPGAERLVRVIRDQNYRERAIAGIVAALIEAGDHDDAEQFARRAGRPAHVIGSSESGLKVLGDLAIAFAGANQGARAEEVLRTMPPSPLLAQVTFRIALTFVEVGDLGRAERAARDIRDPDDQANVLSRLAEGLARAGDHHRAGRLALSIGRPQFRAYALFGVAASHPDRARRLIATALCETFLEDLPLDRLSSSAPEVLRSLFEAVVSRPVSPDPPR</sequence>
<dbReference type="EMBL" id="BOMY01000020">
    <property type="protein sequence ID" value="GIF20093.1"/>
    <property type="molecule type" value="Genomic_DNA"/>
</dbReference>
<comment type="caution">
    <text evidence="2">The sequence shown here is derived from an EMBL/GenBank/DDBJ whole genome shotgun (WGS) entry which is preliminary data.</text>
</comment>
<reference evidence="2" key="1">
    <citation type="submission" date="2021-01" db="EMBL/GenBank/DDBJ databases">
        <title>Whole genome shotgun sequence of Actinoplanes tereljensis NBRC 105297.</title>
        <authorList>
            <person name="Komaki H."/>
            <person name="Tamura T."/>
        </authorList>
    </citation>
    <scope>NUCLEOTIDE SEQUENCE</scope>
    <source>
        <strain evidence="2">NBRC 105297</strain>
    </source>
</reference>
<dbReference type="InterPro" id="IPR000157">
    <property type="entry name" value="TIR_dom"/>
</dbReference>
<protein>
    <recommendedName>
        <fullName evidence="1">TIR domain-containing protein</fullName>
    </recommendedName>
</protein>
<dbReference type="GO" id="GO:0007165">
    <property type="term" value="P:signal transduction"/>
    <property type="evidence" value="ECO:0007669"/>
    <property type="project" value="InterPro"/>
</dbReference>
<dbReference type="SUPFAM" id="SSF52200">
    <property type="entry name" value="Toll/Interleukin receptor TIR domain"/>
    <property type="match status" value="1"/>
</dbReference>
<dbReference type="Gene3D" id="1.25.40.10">
    <property type="entry name" value="Tetratricopeptide repeat domain"/>
    <property type="match status" value="9"/>
</dbReference>
<dbReference type="InterPro" id="IPR035897">
    <property type="entry name" value="Toll_tir_struct_dom_sf"/>
</dbReference>
<evidence type="ECO:0000313" key="3">
    <source>
        <dbReference type="Proteomes" id="UP000623608"/>
    </source>
</evidence>
<dbReference type="Proteomes" id="UP000623608">
    <property type="component" value="Unassembled WGS sequence"/>
</dbReference>
<dbReference type="SUPFAM" id="SSF48452">
    <property type="entry name" value="TPR-like"/>
    <property type="match status" value="3"/>
</dbReference>
<feature type="domain" description="TIR" evidence="1">
    <location>
        <begin position="12"/>
        <end position="145"/>
    </location>
</feature>
<name>A0A919NKD4_9ACTN</name>
<dbReference type="InterPro" id="IPR011990">
    <property type="entry name" value="TPR-like_helical_dom_sf"/>
</dbReference>
<evidence type="ECO:0000313" key="2">
    <source>
        <dbReference type="EMBL" id="GIF20093.1"/>
    </source>
</evidence>
<dbReference type="Pfam" id="PF13676">
    <property type="entry name" value="TIR_2"/>
    <property type="match status" value="1"/>
</dbReference>
<dbReference type="Gene3D" id="3.40.50.10140">
    <property type="entry name" value="Toll/interleukin-1 receptor homology (TIR) domain"/>
    <property type="match status" value="1"/>
</dbReference>
<accession>A0A919NKD4</accession>
<dbReference type="PROSITE" id="PS50104">
    <property type="entry name" value="TIR"/>
    <property type="match status" value="1"/>
</dbReference>
<gene>
    <name evidence="2" type="ORF">Ate02nite_28230</name>
</gene>
<evidence type="ECO:0000259" key="1">
    <source>
        <dbReference type="PROSITE" id="PS50104"/>
    </source>
</evidence>
<organism evidence="2 3">
    <name type="scientific">Paractinoplanes tereljensis</name>
    <dbReference type="NCBI Taxonomy" id="571912"/>
    <lineage>
        <taxon>Bacteria</taxon>
        <taxon>Bacillati</taxon>
        <taxon>Actinomycetota</taxon>
        <taxon>Actinomycetes</taxon>
        <taxon>Micromonosporales</taxon>
        <taxon>Micromonosporaceae</taxon>
        <taxon>Paractinoplanes</taxon>
    </lineage>
</organism>